<proteinExistence type="predicted"/>
<dbReference type="InParanoid" id="C7PYS1"/>
<dbReference type="eggNOG" id="COG0863">
    <property type="taxonomic scope" value="Bacteria"/>
</dbReference>
<protein>
    <recommendedName>
        <fullName evidence="4">Methyltransferase domain-containing protein</fullName>
    </recommendedName>
</protein>
<evidence type="ECO:0000256" key="1">
    <source>
        <dbReference type="SAM" id="MobiDB-lite"/>
    </source>
</evidence>
<dbReference type="HOGENOM" id="CLU_1052488_0_0_11"/>
<keyword evidence="3" id="KW-1185">Reference proteome</keyword>
<dbReference type="Proteomes" id="UP000000851">
    <property type="component" value="Chromosome"/>
</dbReference>
<dbReference type="STRING" id="479433.Caci_8574"/>
<dbReference type="Gene3D" id="3.40.50.150">
    <property type="entry name" value="Vaccinia Virus protein VP39"/>
    <property type="match status" value="1"/>
</dbReference>
<name>C7PYS1_CATAD</name>
<feature type="region of interest" description="Disordered" evidence="1">
    <location>
        <begin position="25"/>
        <end position="54"/>
    </location>
</feature>
<reference evidence="2 3" key="1">
    <citation type="journal article" date="2009" name="Stand. Genomic Sci.">
        <title>Complete genome sequence of Catenulispora acidiphila type strain (ID 139908).</title>
        <authorList>
            <person name="Copeland A."/>
            <person name="Lapidus A."/>
            <person name="Glavina Del Rio T."/>
            <person name="Nolan M."/>
            <person name="Lucas S."/>
            <person name="Chen F."/>
            <person name="Tice H."/>
            <person name="Cheng J.F."/>
            <person name="Bruce D."/>
            <person name="Goodwin L."/>
            <person name="Pitluck S."/>
            <person name="Mikhailova N."/>
            <person name="Pati A."/>
            <person name="Ivanova N."/>
            <person name="Mavromatis K."/>
            <person name="Chen A."/>
            <person name="Palaniappan K."/>
            <person name="Chain P."/>
            <person name="Land M."/>
            <person name="Hauser L."/>
            <person name="Chang Y.J."/>
            <person name="Jeffries C.D."/>
            <person name="Chertkov O."/>
            <person name="Brettin T."/>
            <person name="Detter J.C."/>
            <person name="Han C."/>
            <person name="Ali Z."/>
            <person name="Tindall B.J."/>
            <person name="Goker M."/>
            <person name="Bristow J."/>
            <person name="Eisen J.A."/>
            <person name="Markowitz V."/>
            <person name="Hugenholtz P."/>
            <person name="Kyrpides N.C."/>
            <person name="Klenk H.P."/>
        </authorList>
    </citation>
    <scope>NUCLEOTIDE SEQUENCE [LARGE SCALE GENOMIC DNA]</scope>
    <source>
        <strain evidence="3">DSM 44928 / JCM 14897 / NBRC 102108 / NRRL B-24433 / ID139908</strain>
    </source>
</reference>
<sequence length="264" mass="27888">MLRPDGLLGRDVGIHPIGVDPCEAAPRLSRLTGTTDPDRRELSGSSARSEASVLNLDVTHEPEAARRTLTALAIARYSEPGGLVVDLGCGNGRALVEAIRADRLAIGIERNSRLASEAREAVIRATTHGGPGFATVVVGELVDVPQLVGSDSLRRASLVLVDLSRVGVLGVHGRVVAEGVVARLSDALAGARQLVRPGGHVVVQAEIRQPFCRDLAELLAEVGAGSELEVVALDGEAERYRMRCALRRNEEVVVLRSVEVETGA</sequence>
<dbReference type="SUPFAM" id="SSF53335">
    <property type="entry name" value="S-adenosyl-L-methionine-dependent methyltransferases"/>
    <property type="match status" value="1"/>
</dbReference>
<evidence type="ECO:0000313" key="2">
    <source>
        <dbReference type="EMBL" id="ACU77393.1"/>
    </source>
</evidence>
<dbReference type="EMBL" id="CP001700">
    <property type="protein sequence ID" value="ACU77393.1"/>
    <property type="molecule type" value="Genomic_DNA"/>
</dbReference>
<evidence type="ECO:0000313" key="3">
    <source>
        <dbReference type="Proteomes" id="UP000000851"/>
    </source>
</evidence>
<dbReference type="AlphaFoldDB" id="C7PYS1"/>
<dbReference type="KEGG" id="cai:Caci_8574"/>
<gene>
    <name evidence="2" type="ordered locus">Caci_8574</name>
</gene>
<dbReference type="CDD" id="cd02440">
    <property type="entry name" value="AdoMet_MTases"/>
    <property type="match status" value="1"/>
</dbReference>
<evidence type="ECO:0008006" key="4">
    <source>
        <dbReference type="Google" id="ProtNLM"/>
    </source>
</evidence>
<organism evidence="2 3">
    <name type="scientific">Catenulispora acidiphila (strain DSM 44928 / JCM 14897 / NBRC 102108 / NRRL B-24433 / ID139908)</name>
    <dbReference type="NCBI Taxonomy" id="479433"/>
    <lineage>
        <taxon>Bacteria</taxon>
        <taxon>Bacillati</taxon>
        <taxon>Actinomycetota</taxon>
        <taxon>Actinomycetes</taxon>
        <taxon>Catenulisporales</taxon>
        <taxon>Catenulisporaceae</taxon>
        <taxon>Catenulispora</taxon>
    </lineage>
</organism>
<dbReference type="InterPro" id="IPR029063">
    <property type="entry name" value="SAM-dependent_MTases_sf"/>
</dbReference>
<accession>C7PYS1</accession>